<dbReference type="AlphaFoldDB" id="A0ABC9NTX6"/>
<dbReference type="EMBL" id="ABKX01000001">
    <property type="protein sequence ID" value="EDS93800.1"/>
    <property type="molecule type" value="Genomic_DNA"/>
</dbReference>
<gene>
    <name evidence="1" type="ORF">ESCAB7627_0688</name>
</gene>
<sequence>MKTGLITGNGDMAGIVANIYGFLGSESDIPVPGIRVSTTDEKDASEYR</sequence>
<evidence type="ECO:0000313" key="1">
    <source>
        <dbReference type="EMBL" id="EDS93800.1"/>
    </source>
</evidence>
<dbReference type="Proteomes" id="UP000003042">
    <property type="component" value="Unassembled WGS sequence"/>
</dbReference>
<proteinExistence type="predicted"/>
<comment type="caution">
    <text evidence="1">The sequence shown here is derived from an EMBL/GenBank/DDBJ whole genome shotgun (WGS) entry which is preliminary data.</text>
</comment>
<protein>
    <submittedName>
        <fullName evidence="1">Uncharacterized protein</fullName>
    </submittedName>
</protein>
<evidence type="ECO:0000313" key="2">
    <source>
        <dbReference type="Proteomes" id="UP000003042"/>
    </source>
</evidence>
<name>A0ABC9NTX6_ESCAT</name>
<organism evidence="1 2">
    <name type="scientific">Escherichia albertii (strain TW07627)</name>
    <dbReference type="NCBI Taxonomy" id="502347"/>
    <lineage>
        <taxon>Bacteria</taxon>
        <taxon>Pseudomonadati</taxon>
        <taxon>Pseudomonadota</taxon>
        <taxon>Gammaproteobacteria</taxon>
        <taxon>Enterobacterales</taxon>
        <taxon>Enterobacteriaceae</taxon>
        <taxon>Escherichia</taxon>
    </lineage>
</organism>
<accession>A0ABC9NTX6</accession>
<reference evidence="1 2" key="1">
    <citation type="submission" date="2008-02" db="EMBL/GenBank/DDBJ databases">
        <title>Annotation of Escherichia albertii TW07627.</title>
        <authorList>
            <person name="Sutton G."/>
            <person name="Whittam T.S."/>
            <person name="Sebastian Y."/>
        </authorList>
    </citation>
    <scope>NUCLEOTIDE SEQUENCE [LARGE SCALE GENOMIC DNA]</scope>
    <source>
        <strain evidence="1 2">TW07627</strain>
    </source>
</reference>